<dbReference type="GO" id="GO:0050660">
    <property type="term" value="F:flavin adenine dinucleotide binding"/>
    <property type="evidence" value="ECO:0007669"/>
    <property type="project" value="TreeGrafter"/>
</dbReference>
<name>A0A2R6NEC6_9APHY</name>
<dbReference type="PROSITE" id="PS00086">
    <property type="entry name" value="CYTOCHROME_P450"/>
    <property type="match status" value="1"/>
</dbReference>
<dbReference type="PRINTS" id="PR00371">
    <property type="entry name" value="FPNCR"/>
</dbReference>
<evidence type="ECO:0000259" key="14">
    <source>
        <dbReference type="PROSITE" id="PS50902"/>
    </source>
</evidence>
<dbReference type="InterPro" id="IPR001094">
    <property type="entry name" value="Flavdoxin-like"/>
</dbReference>
<dbReference type="GO" id="GO:0005829">
    <property type="term" value="C:cytosol"/>
    <property type="evidence" value="ECO:0007669"/>
    <property type="project" value="TreeGrafter"/>
</dbReference>
<dbReference type="InterPro" id="IPR036396">
    <property type="entry name" value="Cyt_P450_sf"/>
</dbReference>
<gene>
    <name evidence="16" type="ORF">PHLCEN_2v13536</name>
</gene>
<dbReference type="Gene3D" id="2.40.30.10">
    <property type="entry name" value="Translation factors"/>
    <property type="match status" value="1"/>
</dbReference>
<dbReference type="OrthoDB" id="1470350at2759"/>
<dbReference type="GO" id="GO:0003958">
    <property type="term" value="F:NADPH-hemoprotein reductase activity"/>
    <property type="evidence" value="ECO:0007669"/>
    <property type="project" value="UniProtKB-EC"/>
</dbReference>
<evidence type="ECO:0000256" key="12">
    <source>
        <dbReference type="ARBA" id="ARBA00023004"/>
    </source>
</evidence>
<keyword evidence="10" id="KW-0521">NADP</keyword>
<comment type="cofactor">
    <cofactor evidence="1">
        <name>FMN</name>
        <dbReference type="ChEBI" id="CHEBI:58210"/>
    </cofactor>
</comment>
<evidence type="ECO:0000256" key="4">
    <source>
        <dbReference type="ARBA" id="ARBA00010018"/>
    </source>
</evidence>
<dbReference type="PANTHER" id="PTHR19384:SF127">
    <property type="entry name" value="BIFUNCTIONAL CYTOCHROME P450_NADPH--P450 REDUCTASE"/>
    <property type="match status" value="1"/>
</dbReference>
<evidence type="ECO:0000256" key="9">
    <source>
        <dbReference type="ARBA" id="ARBA00022827"/>
    </source>
</evidence>
<keyword evidence="12" id="KW-0408">Iron</keyword>
<keyword evidence="5" id="KW-0813">Transport</keyword>
<dbReference type="GO" id="GO:0004497">
    <property type="term" value="F:monooxygenase activity"/>
    <property type="evidence" value="ECO:0007669"/>
    <property type="project" value="InterPro"/>
</dbReference>
<comment type="cofactor">
    <cofactor evidence="3">
        <name>FAD</name>
        <dbReference type="ChEBI" id="CHEBI:57692"/>
    </cofactor>
</comment>
<dbReference type="InterPro" id="IPR001709">
    <property type="entry name" value="Flavoprot_Pyr_Nucl_cyt_Rdtase"/>
</dbReference>
<feature type="domain" description="Flavodoxin-like" evidence="14">
    <location>
        <begin position="217"/>
        <end position="357"/>
    </location>
</feature>
<dbReference type="InterPro" id="IPR023173">
    <property type="entry name" value="NADPH_Cyt_P450_Rdtase_alpha"/>
</dbReference>
<evidence type="ECO:0000256" key="8">
    <source>
        <dbReference type="ARBA" id="ARBA00022723"/>
    </source>
</evidence>
<comment type="cofactor">
    <cofactor evidence="2">
        <name>heme</name>
        <dbReference type="ChEBI" id="CHEBI:30413"/>
    </cofactor>
</comment>
<dbReference type="GO" id="GO:0010181">
    <property type="term" value="F:FMN binding"/>
    <property type="evidence" value="ECO:0007669"/>
    <property type="project" value="InterPro"/>
</dbReference>
<comment type="catalytic activity">
    <reaction evidence="13">
        <text>2 oxidized [cytochrome P450] + NADPH = 2 reduced [cytochrome P450] + NADP(+) + H(+)</text>
        <dbReference type="Rhea" id="RHEA:24040"/>
        <dbReference type="Rhea" id="RHEA-COMP:14627"/>
        <dbReference type="Rhea" id="RHEA-COMP:14628"/>
        <dbReference type="ChEBI" id="CHEBI:15378"/>
        <dbReference type="ChEBI" id="CHEBI:55376"/>
        <dbReference type="ChEBI" id="CHEBI:57783"/>
        <dbReference type="ChEBI" id="CHEBI:58349"/>
        <dbReference type="ChEBI" id="CHEBI:60344"/>
        <dbReference type="EC" id="1.6.2.4"/>
    </reaction>
</comment>
<evidence type="ECO:0000256" key="1">
    <source>
        <dbReference type="ARBA" id="ARBA00001917"/>
    </source>
</evidence>
<proteinExistence type="inferred from homology"/>
<evidence type="ECO:0000256" key="13">
    <source>
        <dbReference type="ARBA" id="ARBA00049342"/>
    </source>
</evidence>
<keyword evidence="8" id="KW-0479">Metal-binding</keyword>
<dbReference type="Gene3D" id="3.40.50.80">
    <property type="entry name" value="Nucleotide-binding domain of ferredoxin-NADP reductase (FNR) module"/>
    <property type="match status" value="1"/>
</dbReference>
<dbReference type="Pfam" id="PF00175">
    <property type="entry name" value="NAD_binding_1"/>
    <property type="match status" value="1"/>
</dbReference>
<dbReference type="PROSITE" id="PS50902">
    <property type="entry name" value="FLAVODOXIN_LIKE"/>
    <property type="match status" value="1"/>
</dbReference>
<evidence type="ECO:0000313" key="16">
    <source>
        <dbReference type="EMBL" id="PSR70598.1"/>
    </source>
</evidence>
<feature type="domain" description="FAD-binding FR-type" evidence="15">
    <location>
        <begin position="394"/>
        <end position="564"/>
    </location>
</feature>
<dbReference type="PANTHER" id="PTHR19384">
    <property type="entry name" value="NITRIC OXIDE SYNTHASE-RELATED"/>
    <property type="match status" value="1"/>
</dbReference>
<reference evidence="16 17" key="1">
    <citation type="submission" date="2018-02" db="EMBL/GenBank/DDBJ databases">
        <title>Genome sequence of the basidiomycete white-rot fungus Phlebia centrifuga.</title>
        <authorList>
            <person name="Granchi Z."/>
            <person name="Peng M."/>
            <person name="de Vries R.P."/>
            <person name="Hilden K."/>
            <person name="Makela M.R."/>
            <person name="Grigoriev I."/>
            <person name="Riley R."/>
        </authorList>
    </citation>
    <scope>NUCLEOTIDE SEQUENCE [LARGE SCALE GENOMIC DNA]</scope>
    <source>
        <strain evidence="16 17">FBCC195</strain>
    </source>
</reference>
<keyword evidence="6" id="KW-0285">Flavoprotein</keyword>
<dbReference type="InterPro" id="IPR029039">
    <property type="entry name" value="Flavoprotein-like_sf"/>
</dbReference>
<dbReference type="Pfam" id="PF00667">
    <property type="entry name" value="FAD_binding_1"/>
    <property type="match status" value="1"/>
</dbReference>
<dbReference type="Pfam" id="PF00258">
    <property type="entry name" value="Flavodoxin_1"/>
    <property type="match status" value="1"/>
</dbReference>
<evidence type="ECO:0000259" key="15">
    <source>
        <dbReference type="PROSITE" id="PS51384"/>
    </source>
</evidence>
<dbReference type="AlphaFoldDB" id="A0A2R6NEC6"/>
<evidence type="ECO:0000256" key="10">
    <source>
        <dbReference type="ARBA" id="ARBA00022857"/>
    </source>
</evidence>
<evidence type="ECO:0000256" key="2">
    <source>
        <dbReference type="ARBA" id="ARBA00001971"/>
    </source>
</evidence>
<evidence type="ECO:0000256" key="5">
    <source>
        <dbReference type="ARBA" id="ARBA00022448"/>
    </source>
</evidence>
<evidence type="ECO:0000256" key="6">
    <source>
        <dbReference type="ARBA" id="ARBA00022630"/>
    </source>
</evidence>
<dbReference type="Gene3D" id="1.20.990.10">
    <property type="entry name" value="NADPH-cytochrome p450 Reductase, Chain A, domain 3"/>
    <property type="match status" value="1"/>
</dbReference>
<dbReference type="Pfam" id="PF00067">
    <property type="entry name" value="p450"/>
    <property type="match status" value="1"/>
</dbReference>
<dbReference type="GO" id="GO:0005506">
    <property type="term" value="F:iron ion binding"/>
    <property type="evidence" value="ECO:0007669"/>
    <property type="project" value="InterPro"/>
</dbReference>
<sequence length="721" mass="79485">MKNPEAMRKAREEVDEILGDQTLQMGDLSKLKYINAIMRETIRLSPTAPLRVVSAIEDTTIGGGKYFIPKGGAVVINTITAQRDPAVWGEDSNDFRPERMLEGKFEALPPNAWQPFGFGLRACIGRPFAWQEAQIALAMIIQKFDFVLDDPSYELEIKQSLTIKPAHFYVHALPRTRKLRLLATPSTPLSSSNIQQIQQDVAAGLPAVPGVEAKQPLYVLYGSNTGTSESFAQRIANAAASYGFRANLGTLDSAADHLPTDGPVVIACASFEGEPADNAAHFVEWLTSLKDRRFEDLRYAVFGCGHHDWVRTYQRIPKLIDAQLEMLGGRRIVPRGEGDAGGSELFESFDEWEANLWNVLPEEYHTTVSESPASGIEVKNVDEGTSRAIGLRQNDAGLGRVIENRVLTAAGAPEKRHIVFTLLSGYIELAQPATTRDLRALLSTESSESTHQALQGLADSYGEQVLGRRLSVLDLLEQYSDIKLPFSDFLSLLPSMRIRQYSISSSPLWNAQRATVTVSVIDAPALSGRNEPFLGVASTYLANLRPGDKVQMAVKASSAAFHPPQDPKVPLVLFCAGSGLSPMRGFLQERALQKKGGREVGKAILFFGCRHPREDYLYSDSDLKEWAEMGVVDIRPAFSRAQEEASGCKYVQDRVWHDRKDIDEMYKAGAKYYVCGSSKMARGVKDTLTAIIKEETGAEDVEAAAIFERATVGRFATDIFE</sequence>
<comment type="similarity">
    <text evidence="4">In the N-terminal section; belongs to the cytochrome P450 family.</text>
</comment>
<dbReference type="GO" id="GO:0016705">
    <property type="term" value="F:oxidoreductase activity, acting on paired donors, with incorporation or reduction of molecular oxygen"/>
    <property type="evidence" value="ECO:0007669"/>
    <property type="project" value="InterPro"/>
</dbReference>
<keyword evidence="11" id="KW-0560">Oxidoreductase</keyword>
<dbReference type="Gene3D" id="3.40.50.360">
    <property type="match status" value="1"/>
</dbReference>
<dbReference type="PROSITE" id="PS51384">
    <property type="entry name" value="FAD_FR"/>
    <property type="match status" value="1"/>
</dbReference>
<dbReference type="GO" id="GO:0020037">
    <property type="term" value="F:heme binding"/>
    <property type="evidence" value="ECO:0007669"/>
    <property type="project" value="InterPro"/>
</dbReference>
<dbReference type="InterPro" id="IPR008254">
    <property type="entry name" value="Flavodoxin/NO_synth"/>
</dbReference>
<dbReference type="InterPro" id="IPR017927">
    <property type="entry name" value="FAD-bd_FR_type"/>
</dbReference>
<dbReference type="InterPro" id="IPR039261">
    <property type="entry name" value="FNR_nucleotide-bd"/>
</dbReference>
<dbReference type="InterPro" id="IPR017972">
    <property type="entry name" value="Cyt_P450_CS"/>
</dbReference>
<dbReference type="EMBL" id="MLYV02001347">
    <property type="protein sequence ID" value="PSR70598.1"/>
    <property type="molecule type" value="Genomic_DNA"/>
</dbReference>
<evidence type="ECO:0000256" key="3">
    <source>
        <dbReference type="ARBA" id="ARBA00001974"/>
    </source>
</evidence>
<dbReference type="InterPro" id="IPR017938">
    <property type="entry name" value="Riboflavin_synthase-like_b-brl"/>
</dbReference>
<dbReference type="STRING" id="98765.A0A2R6NEC6"/>
<organism evidence="16 17">
    <name type="scientific">Hermanssonia centrifuga</name>
    <dbReference type="NCBI Taxonomy" id="98765"/>
    <lineage>
        <taxon>Eukaryota</taxon>
        <taxon>Fungi</taxon>
        <taxon>Dikarya</taxon>
        <taxon>Basidiomycota</taxon>
        <taxon>Agaricomycotina</taxon>
        <taxon>Agaricomycetes</taxon>
        <taxon>Polyporales</taxon>
        <taxon>Meruliaceae</taxon>
        <taxon>Hermanssonia</taxon>
    </lineage>
</organism>
<dbReference type="Gene3D" id="1.10.630.10">
    <property type="entry name" value="Cytochrome P450"/>
    <property type="match status" value="1"/>
</dbReference>
<dbReference type="SUPFAM" id="SSF48264">
    <property type="entry name" value="Cytochrome P450"/>
    <property type="match status" value="1"/>
</dbReference>
<dbReference type="InterPro" id="IPR003097">
    <property type="entry name" value="CysJ-like_FAD-binding"/>
</dbReference>
<dbReference type="InterPro" id="IPR001128">
    <property type="entry name" value="Cyt_P450"/>
</dbReference>
<dbReference type="SUPFAM" id="SSF52343">
    <property type="entry name" value="Ferredoxin reductase-like, C-terminal NADP-linked domain"/>
    <property type="match status" value="1"/>
</dbReference>
<keyword evidence="7" id="KW-0288">FMN</keyword>
<keyword evidence="9" id="KW-0274">FAD</keyword>
<dbReference type="Proteomes" id="UP000186601">
    <property type="component" value="Unassembled WGS sequence"/>
</dbReference>
<dbReference type="SUPFAM" id="SSF52218">
    <property type="entry name" value="Flavoproteins"/>
    <property type="match status" value="1"/>
</dbReference>
<dbReference type="InterPro" id="IPR001433">
    <property type="entry name" value="OxRdtase_FAD/NAD-bd"/>
</dbReference>
<dbReference type="PRINTS" id="PR00369">
    <property type="entry name" value="FLAVODOXIN"/>
</dbReference>
<dbReference type="SUPFAM" id="SSF63380">
    <property type="entry name" value="Riboflavin synthase domain-like"/>
    <property type="match status" value="1"/>
</dbReference>
<evidence type="ECO:0000256" key="11">
    <source>
        <dbReference type="ARBA" id="ARBA00023002"/>
    </source>
</evidence>
<accession>A0A2R6NEC6</accession>
<protein>
    <submittedName>
        <fullName evidence="16">Uncharacterized protein</fullName>
    </submittedName>
</protein>
<keyword evidence="17" id="KW-1185">Reference proteome</keyword>
<comment type="caution">
    <text evidence="16">The sequence shown here is derived from an EMBL/GenBank/DDBJ whole genome shotgun (WGS) entry which is preliminary data.</text>
</comment>
<evidence type="ECO:0000313" key="17">
    <source>
        <dbReference type="Proteomes" id="UP000186601"/>
    </source>
</evidence>
<evidence type="ECO:0000256" key="7">
    <source>
        <dbReference type="ARBA" id="ARBA00022643"/>
    </source>
</evidence>